<dbReference type="FunFam" id="3.40.50.720:FF:000924">
    <property type="entry name" value="GDP-mannose 4,6 dehydratase"/>
    <property type="match status" value="1"/>
</dbReference>
<dbReference type="NCBIfam" id="TIGR01472">
    <property type="entry name" value="gmd"/>
    <property type="match status" value="1"/>
</dbReference>
<comment type="catalytic activity">
    <reaction evidence="1 8">
        <text>GDP-alpha-D-mannose = GDP-4-dehydro-alpha-D-rhamnose + H2O</text>
        <dbReference type="Rhea" id="RHEA:23820"/>
        <dbReference type="ChEBI" id="CHEBI:15377"/>
        <dbReference type="ChEBI" id="CHEBI:57527"/>
        <dbReference type="ChEBI" id="CHEBI:57964"/>
        <dbReference type="EC" id="4.2.1.47"/>
    </reaction>
</comment>
<evidence type="ECO:0000256" key="6">
    <source>
        <dbReference type="ARBA" id="ARBA00023239"/>
    </source>
</evidence>
<dbReference type="STRING" id="361041.VW35_17135"/>
<protein>
    <recommendedName>
        <fullName evidence="4 8">GDP-mannose 4,6-dehydratase</fullName>
        <ecNumber evidence="4 8">4.2.1.47</ecNumber>
    </recommendedName>
    <alternativeName>
        <fullName evidence="8">GDP-D-mannose dehydratase</fullName>
    </alternativeName>
</protein>
<evidence type="ECO:0000256" key="4">
    <source>
        <dbReference type="ARBA" id="ARBA00011989"/>
    </source>
</evidence>
<proteinExistence type="inferred from homology"/>
<dbReference type="Gene3D" id="3.90.25.10">
    <property type="entry name" value="UDP-galactose 4-epimerase, domain 1"/>
    <property type="match status" value="1"/>
</dbReference>
<dbReference type="Gene3D" id="3.40.50.720">
    <property type="entry name" value="NAD(P)-binding Rossmann-like Domain"/>
    <property type="match status" value="1"/>
</dbReference>
<dbReference type="OrthoDB" id="9779041at2"/>
<comment type="caution">
    <text evidence="8">Lacks conserved residue(s) required for the propagation of feature annotation.</text>
</comment>
<evidence type="ECO:0000313" key="10">
    <source>
        <dbReference type="EMBL" id="KKB76516.1"/>
    </source>
</evidence>
<dbReference type="CDD" id="cd05260">
    <property type="entry name" value="GDP_MD_SDR_e"/>
    <property type="match status" value="1"/>
</dbReference>
<dbReference type="Proteomes" id="UP000033514">
    <property type="component" value="Unassembled WGS sequence"/>
</dbReference>
<keyword evidence="5" id="KW-0536">Nodulation</keyword>
<name>A0A0F5L298_9HYPH</name>
<dbReference type="PATRIC" id="fig|361041.3.peg.2831"/>
<dbReference type="GO" id="GO:0008446">
    <property type="term" value="F:GDP-mannose 4,6-dehydratase activity"/>
    <property type="evidence" value="ECO:0007669"/>
    <property type="project" value="UniProtKB-UniRule"/>
</dbReference>
<evidence type="ECO:0000256" key="2">
    <source>
        <dbReference type="ARBA" id="ARBA00001937"/>
    </source>
</evidence>
<accession>A0A0F5L298</accession>
<comment type="similarity">
    <text evidence="3 8">Belongs to the NAD(P)-dependent epimerase/dehydratase family. GDP-mannose 4,6-dehydratase subfamily.</text>
</comment>
<dbReference type="PANTHER" id="PTHR43715">
    <property type="entry name" value="GDP-MANNOSE 4,6-DEHYDRATASE"/>
    <property type="match status" value="1"/>
</dbReference>
<evidence type="ECO:0000256" key="3">
    <source>
        <dbReference type="ARBA" id="ARBA00009263"/>
    </source>
</evidence>
<organism evidence="10 11">
    <name type="scientific">Devosia soli</name>
    <dbReference type="NCBI Taxonomy" id="361041"/>
    <lineage>
        <taxon>Bacteria</taxon>
        <taxon>Pseudomonadati</taxon>
        <taxon>Pseudomonadota</taxon>
        <taxon>Alphaproteobacteria</taxon>
        <taxon>Hyphomicrobiales</taxon>
        <taxon>Devosiaceae</taxon>
        <taxon>Devosia</taxon>
    </lineage>
</organism>
<keyword evidence="8" id="KW-0521">NADP</keyword>
<keyword evidence="11" id="KW-1185">Reference proteome</keyword>
<sequence>MKRRALITGITGQDGSYLAELLLEKGYEVHGIKRRSSLFNTQRIDHLYEDCHASEPSLILHYGDLSDALSVARLIEKIVPDEIYNLAAQSHVAVSFEEPEYTADIDALGTLRLLEAIRLAGLERHTRFYQASTSELFGLTQTVPQHETTPFYPRSPYAVAKLYAYWITVNYREAYGLFACDGILFNHESPRRGETFVTRKITRALAHIALGLETNLYLGNLDALRDWGHARDYVRMQWMMLQQKQAEDYVIATGVQHSVRDFITWAAADLGITLEFIGTGSQERGIVRRVDGDLAPAVRPGDVVIRIDPKYFRPAEVESLPGDASKAQRQLGWVPEISARALCTEMMDHDYQAARRQSLLVSRGMALPASLDL</sequence>
<feature type="domain" description="NAD(P)-binding" evidence="9">
    <location>
        <begin position="6"/>
        <end position="346"/>
    </location>
</feature>
<dbReference type="InterPro" id="IPR036291">
    <property type="entry name" value="NAD(P)-bd_dom_sf"/>
</dbReference>
<dbReference type="SUPFAM" id="SSF51735">
    <property type="entry name" value="NAD(P)-binding Rossmann-fold domains"/>
    <property type="match status" value="1"/>
</dbReference>
<comment type="cofactor">
    <cofactor evidence="2 8">
        <name>NADP(+)</name>
        <dbReference type="ChEBI" id="CHEBI:58349"/>
    </cofactor>
</comment>
<dbReference type="GO" id="GO:0042351">
    <property type="term" value="P:'de novo' GDP-L-fucose biosynthetic process"/>
    <property type="evidence" value="ECO:0007669"/>
    <property type="project" value="TreeGrafter"/>
</dbReference>
<dbReference type="Pfam" id="PF16363">
    <property type="entry name" value="GDP_Man_Dehyd"/>
    <property type="match status" value="1"/>
</dbReference>
<evidence type="ECO:0000313" key="11">
    <source>
        <dbReference type="Proteomes" id="UP000033514"/>
    </source>
</evidence>
<dbReference type="GO" id="GO:0070401">
    <property type="term" value="F:NADP+ binding"/>
    <property type="evidence" value="ECO:0007669"/>
    <property type="project" value="UniProtKB-UniRule"/>
</dbReference>
<evidence type="ECO:0000256" key="5">
    <source>
        <dbReference type="ARBA" id="ARBA00022458"/>
    </source>
</evidence>
<reference evidence="10 11" key="1">
    <citation type="submission" date="2015-03" db="EMBL/GenBank/DDBJ databases">
        <authorList>
            <person name="Hassan Y.I."/>
            <person name="Lepp D."/>
            <person name="Zhou T."/>
        </authorList>
    </citation>
    <scope>NUCLEOTIDE SEQUENCE [LARGE SCALE GENOMIC DNA]</scope>
    <source>
        <strain evidence="10 11">GH2-10</strain>
    </source>
</reference>
<evidence type="ECO:0000256" key="8">
    <source>
        <dbReference type="HAMAP-Rule" id="MF_00955"/>
    </source>
</evidence>
<evidence type="ECO:0000256" key="7">
    <source>
        <dbReference type="ARBA" id="ARBA00059383"/>
    </source>
</evidence>
<dbReference type="InterPro" id="IPR016040">
    <property type="entry name" value="NAD(P)-bd_dom"/>
</dbReference>
<comment type="caution">
    <text evidence="10">The sequence shown here is derived from an EMBL/GenBank/DDBJ whole genome shotgun (WGS) entry which is preliminary data.</text>
</comment>
<gene>
    <name evidence="8" type="primary">gmd</name>
    <name evidence="10" type="ORF">VW35_17135</name>
</gene>
<comment type="function">
    <text evidence="7 8">Catalyzes the conversion of GDP-D-mannose to GDP-4-dehydro-6-deoxy-D-mannose.</text>
</comment>
<dbReference type="RefSeq" id="WP_046144306.1">
    <property type="nucleotide sequence ID" value="NZ_LAJG01000042.1"/>
</dbReference>
<dbReference type="HAMAP" id="MF_00955">
    <property type="entry name" value="GDP_Man_dehydratase"/>
    <property type="match status" value="1"/>
</dbReference>
<evidence type="ECO:0000259" key="9">
    <source>
        <dbReference type="Pfam" id="PF16363"/>
    </source>
</evidence>
<keyword evidence="6 8" id="KW-0456">Lyase</keyword>
<dbReference type="EMBL" id="LAJG01000042">
    <property type="protein sequence ID" value="KKB76516.1"/>
    <property type="molecule type" value="Genomic_DNA"/>
</dbReference>
<evidence type="ECO:0000256" key="1">
    <source>
        <dbReference type="ARBA" id="ARBA00000188"/>
    </source>
</evidence>
<dbReference type="AlphaFoldDB" id="A0A0F5L298"/>
<dbReference type="InterPro" id="IPR006368">
    <property type="entry name" value="GDP_Man_deHydtase"/>
</dbReference>
<dbReference type="EC" id="4.2.1.47" evidence="4 8"/>
<dbReference type="PANTHER" id="PTHR43715:SF1">
    <property type="entry name" value="GDP-MANNOSE 4,6 DEHYDRATASE"/>
    <property type="match status" value="1"/>
</dbReference>